<gene>
    <name evidence="11" type="primary">PPP2R4</name>
    <name evidence="11" type="ORF">g.100397</name>
</gene>
<keyword evidence="6 10" id="KW-0697">Rotamase</keyword>
<comment type="similarity">
    <text evidence="3 10">Belongs to the PTPA-type PPIase family.</text>
</comment>
<dbReference type="PANTHER" id="PTHR10012:SF0">
    <property type="entry name" value="SERINE_THREONINE-PROTEIN PHOSPHATASE 2A ACTIVATOR"/>
    <property type="match status" value="1"/>
</dbReference>
<dbReference type="PANTHER" id="PTHR10012">
    <property type="entry name" value="SERINE/THREONINE-PROTEIN PHOSPHATASE 2A REGULATORY SUBUNIT B"/>
    <property type="match status" value="1"/>
</dbReference>
<accession>A0A2S2PB11</accession>
<comment type="catalytic activity">
    <reaction evidence="1 10">
        <text>[protein]-peptidylproline (omega=180) = [protein]-peptidylproline (omega=0)</text>
        <dbReference type="Rhea" id="RHEA:16237"/>
        <dbReference type="Rhea" id="RHEA-COMP:10747"/>
        <dbReference type="Rhea" id="RHEA-COMP:10748"/>
        <dbReference type="ChEBI" id="CHEBI:83833"/>
        <dbReference type="ChEBI" id="CHEBI:83834"/>
        <dbReference type="EC" id="5.2.1.8"/>
    </reaction>
</comment>
<comment type="subcellular location">
    <subcellularLocation>
        <location evidence="2 10">Cytoplasm</location>
    </subcellularLocation>
</comment>
<evidence type="ECO:0000256" key="10">
    <source>
        <dbReference type="RuleBase" id="RU361210"/>
    </source>
</evidence>
<evidence type="ECO:0000256" key="7">
    <source>
        <dbReference type="ARBA" id="ARBA00023235"/>
    </source>
</evidence>
<comment type="function">
    <text evidence="10">PPIases accelerate the folding of proteins. It catalyzes the cis-trans isomerization of proline imidic peptide bonds in oligopeptides.</text>
</comment>
<keyword evidence="7 10" id="KW-0413">Isomerase</keyword>
<evidence type="ECO:0000313" key="11">
    <source>
        <dbReference type="EMBL" id="MBY26600.1"/>
    </source>
</evidence>
<proteinExistence type="inferred from homology"/>
<protein>
    <recommendedName>
        <fullName evidence="8 10">Serine/threonine-protein phosphatase 2A activator</fullName>
        <ecNumber evidence="4 10">5.2.1.8</ecNumber>
    </recommendedName>
    <alternativeName>
        <fullName evidence="9 10">Phosphotyrosyl phosphatase activator</fullName>
    </alternativeName>
</protein>
<evidence type="ECO:0000256" key="9">
    <source>
        <dbReference type="ARBA" id="ARBA00044820"/>
    </source>
</evidence>
<dbReference type="GO" id="GO:0005737">
    <property type="term" value="C:cytoplasm"/>
    <property type="evidence" value="ECO:0007669"/>
    <property type="project" value="UniProtKB-SubCell"/>
</dbReference>
<dbReference type="GO" id="GO:0000159">
    <property type="term" value="C:protein phosphatase type 2A complex"/>
    <property type="evidence" value="ECO:0007669"/>
    <property type="project" value="TreeGrafter"/>
</dbReference>
<keyword evidence="5 10" id="KW-0963">Cytoplasm</keyword>
<organism evidence="11">
    <name type="scientific">Schizaphis graminum</name>
    <name type="common">Green bug aphid</name>
    <dbReference type="NCBI Taxonomy" id="13262"/>
    <lineage>
        <taxon>Eukaryota</taxon>
        <taxon>Metazoa</taxon>
        <taxon>Ecdysozoa</taxon>
        <taxon>Arthropoda</taxon>
        <taxon>Hexapoda</taxon>
        <taxon>Insecta</taxon>
        <taxon>Pterygota</taxon>
        <taxon>Neoptera</taxon>
        <taxon>Paraneoptera</taxon>
        <taxon>Hemiptera</taxon>
        <taxon>Sternorrhyncha</taxon>
        <taxon>Aphidomorpha</taxon>
        <taxon>Aphidoidea</taxon>
        <taxon>Aphididae</taxon>
        <taxon>Aphidini</taxon>
        <taxon>Schizaphis</taxon>
    </lineage>
</organism>
<name>A0A2S2PB11_SCHGA</name>
<reference evidence="11" key="1">
    <citation type="submission" date="2018-04" db="EMBL/GenBank/DDBJ databases">
        <title>Transcriptome of Schizaphis graminum biotype I.</title>
        <authorList>
            <person name="Scully E.D."/>
            <person name="Geib S.M."/>
            <person name="Palmer N.A."/>
            <person name="Koch K."/>
            <person name="Bradshaw J."/>
            <person name="Heng-Moss T."/>
            <person name="Sarath G."/>
        </authorList>
    </citation>
    <scope>NUCLEOTIDE SEQUENCE</scope>
</reference>
<sequence>MFDWERSEARADVLVFVHHMNDVVKRYSSAAAARRRWRRRQQRGRNGNVDKVMAVLRVVGEWAKKRCSGPAGRDHLPIMSAAERFGHFHGQLRAEGRVLLDRTYDSGCGRADYRSVMLPAYLERSFGDPVTMTYGPVHELSFCVFLVALFKLHRLTWADEPFIVTVIFDRYLDVVDYVIRSYRLGPSAGSERGNWCLSGYQFVGFLWGSAQLAGTYGDDGSSSDGRLPTMSSPAAAVPDADACRRHRDEYVFAKCMDAAHRRAKTGVPLWFHSYQLWNLTALPRWDRVNGCLIAAYQWDVLGRFEVVRQLAFCELFKFTRNVRPPGTSFYDIIPAARPSETDVVRTTANVSADYDDDATDDEGRIAECGEWEDGETEDFEIVANEGLIIY</sequence>
<evidence type="ECO:0000256" key="5">
    <source>
        <dbReference type="ARBA" id="ARBA00022490"/>
    </source>
</evidence>
<dbReference type="GO" id="GO:0003755">
    <property type="term" value="F:peptidyl-prolyl cis-trans isomerase activity"/>
    <property type="evidence" value="ECO:0007669"/>
    <property type="project" value="UniProtKB-KW"/>
</dbReference>
<dbReference type="InterPro" id="IPR037218">
    <property type="entry name" value="PTPA_sf"/>
</dbReference>
<evidence type="ECO:0000256" key="4">
    <source>
        <dbReference type="ARBA" id="ARBA00013194"/>
    </source>
</evidence>
<dbReference type="InterPro" id="IPR043170">
    <property type="entry name" value="PTPA_C_lid"/>
</dbReference>
<dbReference type="GO" id="GO:0005634">
    <property type="term" value="C:nucleus"/>
    <property type="evidence" value="ECO:0007669"/>
    <property type="project" value="TreeGrafter"/>
</dbReference>
<dbReference type="InterPro" id="IPR004327">
    <property type="entry name" value="Phstyr_phstse_ac"/>
</dbReference>
<evidence type="ECO:0000256" key="3">
    <source>
        <dbReference type="ARBA" id="ARBA00011019"/>
    </source>
</evidence>
<evidence type="ECO:0000256" key="8">
    <source>
        <dbReference type="ARBA" id="ARBA00044786"/>
    </source>
</evidence>
<dbReference type="EC" id="5.2.1.8" evidence="4 10"/>
<dbReference type="Gene3D" id="1.20.120.1150">
    <property type="match status" value="1"/>
</dbReference>
<dbReference type="GO" id="GO:0007052">
    <property type="term" value="P:mitotic spindle organization"/>
    <property type="evidence" value="ECO:0007669"/>
    <property type="project" value="TreeGrafter"/>
</dbReference>
<dbReference type="AlphaFoldDB" id="A0A2S2PB11"/>
<evidence type="ECO:0000256" key="1">
    <source>
        <dbReference type="ARBA" id="ARBA00000971"/>
    </source>
</evidence>
<dbReference type="SUPFAM" id="SSF140984">
    <property type="entry name" value="PTPA-like"/>
    <property type="match status" value="1"/>
</dbReference>
<dbReference type="Pfam" id="PF03095">
    <property type="entry name" value="PTPA"/>
    <property type="match status" value="1"/>
</dbReference>
<evidence type="ECO:0000256" key="6">
    <source>
        <dbReference type="ARBA" id="ARBA00023110"/>
    </source>
</evidence>
<evidence type="ECO:0000256" key="2">
    <source>
        <dbReference type="ARBA" id="ARBA00004496"/>
    </source>
</evidence>
<dbReference type="EMBL" id="GGMR01013981">
    <property type="protein sequence ID" value="MBY26600.1"/>
    <property type="molecule type" value="Transcribed_RNA"/>
</dbReference>
<dbReference type="GO" id="GO:0008160">
    <property type="term" value="F:protein tyrosine phosphatase activator activity"/>
    <property type="evidence" value="ECO:0007669"/>
    <property type="project" value="TreeGrafter"/>
</dbReference>